<keyword evidence="1" id="KW-0732">Signal</keyword>
<dbReference type="AlphaFoldDB" id="A0A448WR10"/>
<keyword evidence="3" id="KW-1185">Reference proteome</keyword>
<organism evidence="2 3">
    <name type="scientific">Protopolystoma xenopodis</name>
    <dbReference type="NCBI Taxonomy" id="117903"/>
    <lineage>
        <taxon>Eukaryota</taxon>
        <taxon>Metazoa</taxon>
        <taxon>Spiralia</taxon>
        <taxon>Lophotrochozoa</taxon>
        <taxon>Platyhelminthes</taxon>
        <taxon>Monogenea</taxon>
        <taxon>Polyopisthocotylea</taxon>
        <taxon>Polystomatidea</taxon>
        <taxon>Polystomatidae</taxon>
        <taxon>Protopolystoma</taxon>
    </lineage>
</organism>
<reference evidence="2" key="1">
    <citation type="submission" date="2018-11" db="EMBL/GenBank/DDBJ databases">
        <authorList>
            <consortium name="Pathogen Informatics"/>
        </authorList>
    </citation>
    <scope>NUCLEOTIDE SEQUENCE</scope>
</reference>
<evidence type="ECO:0000313" key="3">
    <source>
        <dbReference type="Proteomes" id="UP000784294"/>
    </source>
</evidence>
<dbReference type="Proteomes" id="UP000784294">
    <property type="component" value="Unassembled WGS sequence"/>
</dbReference>
<gene>
    <name evidence="2" type="ORF">PXEA_LOCUS11449</name>
</gene>
<evidence type="ECO:0000313" key="2">
    <source>
        <dbReference type="EMBL" id="VEL18009.1"/>
    </source>
</evidence>
<feature type="signal peptide" evidence="1">
    <location>
        <begin position="1"/>
        <end position="17"/>
    </location>
</feature>
<proteinExistence type="predicted"/>
<protein>
    <recommendedName>
        <fullName evidence="4">Secreted protein</fullName>
    </recommendedName>
</protein>
<evidence type="ECO:0008006" key="4">
    <source>
        <dbReference type="Google" id="ProtNLM"/>
    </source>
</evidence>
<name>A0A448WR10_9PLAT</name>
<sequence length="93" mass="9869">MLALSILFALFFCLTKSPRQIGYELVSVLVGPFTRLHSSSVCSLLPPPTAPSLPNAADHSNPAPHITLLSGRDDLGVLRKSCLAPDVCPKTGE</sequence>
<evidence type="ECO:0000256" key="1">
    <source>
        <dbReference type="SAM" id="SignalP"/>
    </source>
</evidence>
<dbReference type="EMBL" id="CAAALY010035260">
    <property type="protein sequence ID" value="VEL18009.1"/>
    <property type="molecule type" value="Genomic_DNA"/>
</dbReference>
<feature type="chain" id="PRO_5019260340" description="Secreted protein" evidence="1">
    <location>
        <begin position="18"/>
        <end position="93"/>
    </location>
</feature>
<accession>A0A448WR10</accession>
<comment type="caution">
    <text evidence="2">The sequence shown here is derived from an EMBL/GenBank/DDBJ whole genome shotgun (WGS) entry which is preliminary data.</text>
</comment>